<evidence type="ECO:0000256" key="2">
    <source>
        <dbReference type="ARBA" id="ARBA00022840"/>
    </source>
</evidence>
<reference evidence="4 5" key="1">
    <citation type="submission" date="2017-06" db="EMBL/GenBank/DDBJ databases">
        <authorList>
            <person name="Kim H.J."/>
            <person name="Triplett B.A."/>
        </authorList>
    </citation>
    <scope>NUCLEOTIDE SEQUENCE [LARGE SCALE GENOMIC DNA]</scope>
    <source>
        <strain evidence="4 5">SCA</strain>
    </source>
</reference>
<dbReference type="NCBIfam" id="TIGR02858">
    <property type="entry name" value="spore_III_AA"/>
    <property type="match status" value="1"/>
</dbReference>
<dbReference type="SUPFAM" id="SSF52540">
    <property type="entry name" value="P-loop containing nucleoside triphosphate hydrolases"/>
    <property type="match status" value="1"/>
</dbReference>
<dbReference type="InterPro" id="IPR027417">
    <property type="entry name" value="P-loop_NTPase"/>
</dbReference>
<dbReference type="Pfam" id="PF19568">
    <property type="entry name" value="Spore_III_AA"/>
    <property type="match status" value="1"/>
</dbReference>
<keyword evidence="2" id="KW-0067">ATP-binding</keyword>
<dbReference type="PANTHER" id="PTHR20953:SF3">
    <property type="entry name" value="P-LOOP CONTAINING NUCLEOSIDE TRIPHOSPHATE HYDROLASES SUPERFAMILY PROTEIN"/>
    <property type="match status" value="1"/>
</dbReference>
<dbReference type="PANTHER" id="PTHR20953">
    <property type="entry name" value="KINASE-RELATED"/>
    <property type="match status" value="1"/>
</dbReference>
<dbReference type="InterPro" id="IPR003593">
    <property type="entry name" value="AAA+_ATPase"/>
</dbReference>
<evidence type="ECO:0000313" key="5">
    <source>
        <dbReference type="Proteomes" id="UP000198304"/>
    </source>
</evidence>
<sequence length="341" mass="38095">MIINVQNNNSFSKNIVSNLEIMLCPEIREKIRMVPKDIKDSMEEIRLRINQPLMLFVNNQDYFISKTGGLSYDTKDSYIVGKKNIENTLQFITNYSIYSVEEELRHGYITVQGGHRVGIVGKVLYDSTGIKTMKEFTGLNIRIAREKKGVATNILRYLINNQGEFMNTLIISPPQCGKTTLLRDIIRNISHGIPYLNLKGLKVSVVDERSEIAACYQGVPQNDLGLRTDILDACPKAQGMMMLIRAMSPEVIATDEIGREDDSRAIHEALLAGIKLITTVHGKSLEDALSKQVIGDLLKEGTFQRIIILSNKKGVGTVEKIIDGISFKNLLQSPIKNKVAG</sequence>
<keyword evidence="1" id="KW-0547">Nucleotide-binding</keyword>
<proteinExistence type="predicted"/>
<organism evidence="4 5">
    <name type="scientific">Anaerovirgula multivorans</name>
    <dbReference type="NCBI Taxonomy" id="312168"/>
    <lineage>
        <taxon>Bacteria</taxon>
        <taxon>Bacillati</taxon>
        <taxon>Bacillota</taxon>
        <taxon>Clostridia</taxon>
        <taxon>Peptostreptococcales</taxon>
        <taxon>Natronincolaceae</taxon>
        <taxon>Anaerovirgula</taxon>
    </lineage>
</organism>
<dbReference type="InterPro" id="IPR014217">
    <property type="entry name" value="Spore_III_AA"/>
</dbReference>
<dbReference type="InterPro" id="IPR045735">
    <property type="entry name" value="Spore_III_AA_AAA+_ATPase"/>
</dbReference>
<dbReference type="AlphaFoldDB" id="A0A238ZUW9"/>
<evidence type="ECO:0000256" key="1">
    <source>
        <dbReference type="ARBA" id="ARBA00022741"/>
    </source>
</evidence>
<gene>
    <name evidence="4" type="ORF">SAMN05446037_1001109</name>
</gene>
<dbReference type="Proteomes" id="UP000198304">
    <property type="component" value="Unassembled WGS sequence"/>
</dbReference>
<feature type="domain" description="AAA+ ATPase" evidence="3">
    <location>
        <begin position="164"/>
        <end position="313"/>
    </location>
</feature>
<evidence type="ECO:0000259" key="3">
    <source>
        <dbReference type="SMART" id="SM00382"/>
    </source>
</evidence>
<name>A0A238ZUW9_9FIRM</name>
<dbReference type="Gene3D" id="3.40.50.300">
    <property type="entry name" value="P-loop containing nucleotide triphosphate hydrolases"/>
    <property type="match status" value="1"/>
</dbReference>
<evidence type="ECO:0000313" key="4">
    <source>
        <dbReference type="EMBL" id="SNR86698.1"/>
    </source>
</evidence>
<dbReference type="SMART" id="SM00382">
    <property type="entry name" value="AAA"/>
    <property type="match status" value="1"/>
</dbReference>
<dbReference type="RefSeq" id="WP_242974991.1">
    <property type="nucleotide sequence ID" value="NZ_FZOJ01000001.1"/>
</dbReference>
<keyword evidence="5" id="KW-1185">Reference proteome</keyword>
<protein>
    <submittedName>
        <fullName evidence="4">Stage III sporulation protein AA</fullName>
    </submittedName>
</protein>
<dbReference type="EMBL" id="FZOJ01000001">
    <property type="protein sequence ID" value="SNR86698.1"/>
    <property type="molecule type" value="Genomic_DNA"/>
</dbReference>
<dbReference type="GO" id="GO:0005524">
    <property type="term" value="F:ATP binding"/>
    <property type="evidence" value="ECO:0007669"/>
    <property type="project" value="UniProtKB-KW"/>
</dbReference>
<accession>A0A238ZUW9</accession>